<keyword evidence="2" id="KW-1185">Reference proteome</keyword>
<accession>A0A7Y9DRJ0</accession>
<name>A0A7Y9DRJ0_9PSEU</name>
<proteinExistence type="predicted"/>
<protein>
    <submittedName>
        <fullName evidence="1">Uncharacterized protein</fullName>
    </submittedName>
</protein>
<dbReference type="RefSeq" id="WP_179792157.1">
    <property type="nucleotide sequence ID" value="NZ_BAABHP010000012.1"/>
</dbReference>
<dbReference type="Proteomes" id="UP000535890">
    <property type="component" value="Unassembled WGS sequence"/>
</dbReference>
<sequence>MTTSPSGPRRRLAAVDTLMASPADPRVAARASVWLLRLAVEHALDDLWREHAPELVESSRRAQFLVLPKFLDAEDAWRVAELWNVLSRVAHHHAYELTPTRAEIANWRDAVGVAVAVLEWGVGEPLVIVGGS</sequence>
<dbReference type="EMBL" id="JACCBN010000001">
    <property type="protein sequence ID" value="NYD34181.1"/>
    <property type="molecule type" value="Genomic_DNA"/>
</dbReference>
<organism evidence="1 2">
    <name type="scientific">Actinomycetospora corticicola</name>
    <dbReference type="NCBI Taxonomy" id="663602"/>
    <lineage>
        <taxon>Bacteria</taxon>
        <taxon>Bacillati</taxon>
        <taxon>Actinomycetota</taxon>
        <taxon>Actinomycetes</taxon>
        <taxon>Pseudonocardiales</taxon>
        <taxon>Pseudonocardiaceae</taxon>
        <taxon>Actinomycetospora</taxon>
    </lineage>
</organism>
<gene>
    <name evidence="1" type="ORF">BJ983_000283</name>
</gene>
<evidence type="ECO:0000313" key="1">
    <source>
        <dbReference type="EMBL" id="NYD34181.1"/>
    </source>
</evidence>
<comment type="caution">
    <text evidence="1">The sequence shown here is derived from an EMBL/GenBank/DDBJ whole genome shotgun (WGS) entry which is preliminary data.</text>
</comment>
<evidence type="ECO:0000313" key="2">
    <source>
        <dbReference type="Proteomes" id="UP000535890"/>
    </source>
</evidence>
<reference evidence="1 2" key="1">
    <citation type="submission" date="2020-07" db="EMBL/GenBank/DDBJ databases">
        <title>Sequencing the genomes of 1000 actinobacteria strains.</title>
        <authorList>
            <person name="Klenk H.-P."/>
        </authorList>
    </citation>
    <scope>NUCLEOTIDE SEQUENCE [LARGE SCALE GENOMIC DNA]</scope>
    <source>
        <strain evidence="1 2">DSM 45772</strain>
    </source>
</reference>
<dbReference type="AlphaFoldDB" id="A0A7Y9DRJ0"/>